<dbReference type="Proteomes" id="UP000708208">
    <property type="component" value="Unassembled WGS sequence"/>
</dbReference>
<accession>A0A8J2JYF6</accession>
<evidence type="ECO:0000313" key="1">
    <source>
        <dbReference type="EMBL" id="CAG7727694.1"/>
    </source>
</evidence>
<comment type="caution">
    <text evidence="1">The sequence shown here is derived from an EMBL/GenBank/DDBJ whole genome shotgun (WGS) entry which is preliminary data.</text>
</comment>
<reference evidence="1" key="1">
    <citation type="submission" date="2021-06" db="EMBL/GenBank/DDBJ databases">
        <authorList>
            <person name="Hodson N. C."/>
            <person name="Mongue J. A."/>
            <person name="Jaron S. K."/>
        </authorList>
    </citation>
    <scope>NUCLEOTIDE SEQUENCE</scope>
</reference>
<evidence type="ECO:0000313" key="2">
    <source>
        <dbReference type="Proteomes" id="UP000708208"/>
    </source>
</evidence>
<dbReference type="AlphaFoldDB" id="A0A8J2JYF6"/>
<gene>
    <name evidence="1" type="ORF">AFUS01_LOCUS16524</name>
</gene>
<dbReference type="OrthoDB" id="190201at2759"/>
<feature type="non-terminal residue" evidence="1">
    <location>
        <position position="1"/>
    </location>
</feature>
<keyword evidence="2" id="KW-1185">Reference proteome</keyword>
<protein>
    <submittedName>
        <fullName evidence="1">Uncharacterized protein</fullName>
    </submittedName>
</protein>
<proteinExistence type="predicted"/>
<dbReference type="EMBL" id="CAJVCH010152545">
    <property type="protein sequence ID" value="CAG7727694.1"/>
    <property type="molecule type" value="Genomic_DNA"/>
</dbReference>
<organism evidence="1 2">
    <name type="scientific">Allacma fusca</name>
    <dbReference type="NCBI Taxonomy" id="39272"/>
    <lineage>
        <taxon>Eukaryota</taxon>
        <taxon>Metazoa</taxon>
        <taxon>Ecdysozoa</taxon>
        <taxon>Arthropoda</taxon>
        <taxon>Hexapoda</taxon>
        <taxon>Collembola</taxon>
        <taxon>Symphypleona</taxon>
        <taxon>Sminthuridae</taxon>
        <taxon>Allacma</taxon>
    </lineage>
</organism>
<name>A0A8J2JYF6_9HEXA</name>
<sequence length="126" mass="14537">MVTLIGHSLGGQVGFLYTGTHNYGIVEKCDLLDMILKVITDSILLDKQYLSKVRKVYSYETVLDKFIHSHLGGFDETTCNLLMSRETKETEPGSKKYFFTHDIRLKYLTFLTLSPKQISYISKNFR</sequence>